<dbReference type="InterPro" id="IPR029061">
    <property type="entry name" value="THDP-binding"/>
</dbReference>
<gene>
    <name evidence="5" type="ORF">ACFQ00_02020</name>
</gene>
<accession>A0ABW3BY10</accession>
<dbReference type="Pfam" id="PF02779">
    <property type="entry name" value="Transket_pyr"/>
    <property type="match status" value="1"/>
</dbReference>
<feature type="domain" description="Transketolase-like pyrimidine-binding" evidence="4">
    <location>
        <begin position="4"/>
        <end position="174"/>
    </location>
</feature>
<name>A0ABW3BY10_SPHXN</name>
<organism evidence="5 6">
    <name type="scientific">Sphingosinicella xenopeptidilytica</name>
    <dbReference type="NCBI Taxonomy" id="364098"/>
    <lineage>
        <taxon>Bacteria</taxon>
        <taxon>Pseudomonadati</taxon>
        <taxon>Pseudomonadota</taxon>
        <taxon>Alphaproteobacteria</taxon>
        <taxon>Sphingomonadales</taxon>
        <taxon>Sphingosinicellaceae</taxon>
        <taxon>Sphingosinicella</taxon>
    </lineage>
</organism>
<dbReference type="Pfam" id="PF02780">
    <property type="entry name" value="Transketolase_C"/>
    <property type="match status" value="1"/>
</dbReference>
<evidence type="ECO:0000256" key="3">
    <source>
        <dbReference type="ARBA" id="ARBA00023052"/>
    </source>
</evidence>
<reference evidence="6" key="1">
    <citation type="journal article" date="2019" name="Int. J. Syst. Evol. Microbiol.">
        <title>The Global Catalogue of Microorganisms (GCM) 10K type strain sequencing project: providing services to taxonomists for standard genome sequencing and annotation.</title>
        <authorList>
            <consortium name="The Broad Institute Genomics Platform"/>
            <consortium name="The Broad Institute Genome Sequencing Center for Infectious Disease"/>
            <person name="Wu L."/>
            <person name="Ma J."/>
        </authorList>
    </citation>
    <scope>NUCLEOTIDE SEQUENCE [LARGE SCALE GENOMIC DNA]</scope>
    <source>
        <strain evidence="6">CCUG 52537</strain>
    </source>
</reference>
<comment type="cofactor">
    <cofactor evidence="1">
        <name>thiamine diphosphate</name>
        <dbReference type="ChEBI" id="CHEBI:58937"/>
    </cofactor>
</comment>
<sequence>MASQTYLQAIRAAIGEEMARDPRAFVMGEDLSIWGTANGLAEEFGAERVRNTPISEAGFVGAAAGAAIAGSRPIVDISISSFIYPAMDQVVSIIAKSRYLYGGQAKLPLVLRLVMYYGLGVAAQHSDRPYPMLMNVPGLKIIIPSNPYDMKGLLKSAIRDDDPVLCFEDCNLWTSRSDIPDDEYLIPIGKGDIKRPGDDVTIVAIAGMVPQALKAAKVLEQENVSAEVMDPRTLVPFDRELLLDSVRKTGRLVIVDPANRTCSAASEIAAIVAEEAFWDLKAPIIRLTTPDTHIPYSPVMEHGLYPDADKIIAAARQTFA</sequence>
<keyword evidence="6" id="KW-1185">Reference proteome</keyword>
<dbReference type="SUPFAM" id="SSF52518">
    <property type="entry name" value="Thiamin diphosphate-binding fold (THDP-binding)"/>
    <property type="match status" value="1"/>
</dbReference>
<dbReference type="PANTHER" id="PTHR43257">
    <property type="entry name" value="PYRUVATE DEHYDROGENASE E1 COMPONENT BETA SUBUNIT"/>
    <property type="match status" value="1"/>
</dbReference>
<proteinExistence type="predicted"/>
<dbReference type="Gene3D" id="3.40.50.920">
    <property type="match status" value="1"/>
</dbReference>
<dbReference type="Proteomes" id="UP001597124">
    <property type="component" value="Unassembled WGS sequence"/>
</dbReference>
<dbReference type="SMART" id="SM00861">
    <property type="entry name" value="Transket_pyr"/>
    <property type="match status" value="1"/>
</dbReference>
<dbReference type="RefSeq" id="WP_381485896.1">
    <property type="nucleotide sequence ID" value="NZ_JBHTIK010000001.1"/>
</dbReference>
<dbReference type="InterPro" id="IPR009014">
    <property type="entry name" value="Transketo_C/PFOR_II"/>
</dbReference>
<protein>
    <submittedName>
        <fullName evidence="5">Alpha-ketoacid dehydrogenase subunit beta</fullName>
        <ecNumber evidence="5">1.2.4.-</ecNumber>
    </submittedName>
</protein>
<dbReference type="GO" id="GO:0016491">
    <property type="term" value="F:oxidoreductase activity"/>
    <property type="evidence" value="ECO:0007669"/>
    <property type="project" value="UniProtKB-KW"/>
</dbReference>
<dbReference type="InterPro" id="IPR033248">
    <property type="entry name" value="Transketolase_C"/>
</dbReference>
<dbReference type="EMBL" id="JBHTIK010000001">
    <property type="protein sequence ID" value="MFD0847091.1"/>
    <property type="molecule type" value="Genomic_DNA"/>
</dbReference>
<dbReference type="Gene3D" id="3.40.50.970">
    <property type="match status" value="1"/>
</dbReference>
<dbReference type="InterPro" id="IPR005475">
    <property type="entry name" value="Transketolase-like_Pyr-bd"/>
</dbReference>
<comment type="caution">
    <text evidence="5">The sequence shown here is derived from an EMBL/GenBank/DDBJ whole genome shotgun (WGS) entry which is preliminary data.</text>
</comment>
<dbReference type="PANTHER" id="PTHR43257:SF2">
    <property type="entry name" value="PYRUVATE DEHYDROGENASE E1 COMPONENT SUBUNIT BETA"/>
    <property type="match status" value="1"/>
</dbReference>
<keyword evidence="3" id="KW-0786">Thiamine pyrophosphate</keyword>
<evidence type="ECO:0000256" key="1">
    <source>
        <dbReference type="ARBA" id="ARBA00001964"/>
    </source>
</evidence>
<keyword evidence="2 5" id="KW-0560">Oxidoreductase</keyword>
<evidence type="ECO:0000256" key="2">
    <source>
        <dbReference type="ARBA" id="ARBA00023002"/>
    </source>
</evidence>
<evidence type="ECO:0000259" key="4">
    <source>
        <dbReference type="SMART" id="SM00861"/>
    </source>
</evidence>
<evidence type="ECO:0000313" key="6">
    <source>
        <dbReference type="Proteomes" id="UP001597124"/>
    </source>
</evidence>
<dbReference type="SUPFAM" id="SSF52922">
    <property type="entry name" value="TK C-terminal domain-like"/>
    <property type="match status" value="1"/>
</dbReference>
<dbReference type="EC" id="1.2.4.-" evidence="5"/>
<evidence type="ECO:0000313" key="5">
    <source>
        <dbReference type="EMBL" id="MFD0847091.1"/>
    </source>
</evidence>